<name>A0AAV9Z3W5_9AGAR</name>
<protein>
    <submittedName>
        <fullName evidence="1">Uncharacterized protein</fullName>
    </submittedName>
</protein>
<comment type="caution">
    <text evidence="1">The sequence shown here is derived from an EMBL/GenBank/DDBJ whole genome shotgun (WGS) entry which is preliminary data.</text>
</comment>
<reference evidence="1 2" key="1">
    <citation type="journal article" date="2024" name="J Genomics">
        <title>Draft genome sequencing and assembly of Favolaschia claudopus CIRM-BRFM 2984 isolated from oak limbs.</title>
        <authorList>
            <person name="Navarro D."/>
            <person name="Drula E."/>
            <person name="Chaduli D."/>
            <person name="Cazenave R."/>
            <person name="Ahrendt S."/>
            <person name="Wang J."/>
            <person name="Lipzen A."/>
            <person name="Daum C."/>
            <person name="Barry K."/>
            <person name="Grigoriev I.V."/>
            <person name="Favel A."/>
            <person name="Rosso M.N."/>
            <person name="Martin F."/>
        </authorList>
    </citation>
    <scope>NUCLEOTIDE SEQUENCE [LARGE SCALE GENOMIC DNA]</scope>
    <source>
        <strain evidence="1 2">CIRM-BRFM 2984</strain>
    </source>
</reference>
<proteinExistence type="predicted"/>
<dbReference type="EMBL" id="JAWWNJ010000224">
    <property type="protein sequence ID" value="KAK6969445.1"/>
    <property type="molecule type" value="Genomic_DNA"/>
</dbReference>
<organism evidence="1 2">
    <name type="scientific">Favolaschia claudopus</name>
    <dbReference type="NCBI Taxonomy" id="2862362"/>
    <lineage>
        <taxon>Eukaryota</taxon>
        <taxon>Fungi</taxon>
        <taxon>Dikarya</taxon>
        <taxon>Basidiomycota</taxon>
        <taxon>Agaricomycotina</taxon>
        <taxon>Agaricomycetes</taxon>
        <taxon>Agaricomycetidae</taxon>
        <taxon>Agaricales</taxon>
        <taxon>Marasmiineae</taxon>
        <taxon>Mycenaceae</taxon>
        <taxon>Favolaschia</taxon>
    </lineage>
</organism>
<gene>
    <name evidence="1" type="ORF">R3P38DRAFT_2426630</name>
</gene>
<feature type="non-terminal residue" evidence="1">
    <location>
        <position position="1"/>
    </location>
</feature>
<accession>A0AAV9Z3W5</accession>
<sequence length="108" mass="12007">IANKRVLSKSDVVDRGVSTTPQTLARFGLGASYMFMVSRTIRQMQSLLSRTAKLVPGRSSHFVIDPYQVLLAVLTSAKDMGELITAWTALSKRMELAQSNLTKYRSEI</sequence>
<feature type="non-terminal residue" evidence="1">
    <location>
        <position position="108"/>
    </location>
</feature>
<evidence type="ECO:0000313" key="1">
    <source>
        <dbReference type="EMBL" id="KAK6969445.1"/>
    </source>
</evidence>
<dbReference type="AlphaFoldDB" id="A0AAV9Z3W5"/>
<evidence type="ECO:0000313" key="2">
    <source>
        <dbReference type="Proteomes" id="UP001362999"/>
    </source>
</evidence>
<keyword evidence="2" id="KW-1185">Reference proteome</keyword>
<dbReference type="Proteomes" id="UP001362999">
    <property type="component" value="Unassembled WGS sequence"/>
</dbReference>